<dbReference type="InterPro" id="IPR052728">
    <property type="entry name" value="O2_lipid_transport_reg"/>
</dbReference>
<dbReference type="Proteomes" id="UP000001555">
    <property type="component" value="Unassembled WGS sequence"/>
</dbReference>
<proteinExistence type="predicted"/>
<dbReference type="InParanoid" id="B7PWN7"/>
<dbReference type="EMBL" id="DS809511">
    <property type="protein sequence ID" value="EEC11009.1"/>
    <property type="molecule type" value="Genomic_DNA"/>
</dbReference>
<accession>B7PWN7</accession>
<dbReference type="EMBL" id="ABJB010575339">
    <property type="status" value="NOT_ANNOTATED_CDS"/>
    <property type="molecule type" value="Genomic_DNA"/>
</dbReference>
<dbReference type="HOGENOM" id="CLU_1355998_0_0_1"/>
<evidence type="ECO:0000313" key="4">
    <source>
        <dbReference type="Proteomes" id="UP000001555"/>
    </source>
</evidence>
<evidence type="ECO:0000313" key="3">
    <source>
        <dbReference type="EnsemblMetazoa" id="ISCW019619-PA"/>
    </source>
</evidence>
<organism>
    <name type="scientific">Ixodes scapularis</name>
    <name type="common">Black-legged tick</name>
    <name type="synonym">Deer tick</name>
    <dbReference type="NCBI Taxonomy" id="6945"/>
    <lineage>
        <taxon>Eukaryota</taxon>
        <taxon>Metazoa</taxon>
        <taxon>Ecdysozoa</taxon>
        <taxon>Arthropoda</taxon>
        <taxon>Chelicerata</taxon>
        <taxon>Arachnida</taxon>
        <taxon>Acari</taxon>
        <taxon>Parasitiformes</taxon>
        <taxon>Ixodida</taxon>
        <taxon>Ixodoidea</taxon>
        <taxon>Ixodidae</taxon>
        <taxon>Ixodinae</taxon>
        <taxon>Ixodes</taxon>
    </lineage>
</organism>
<dbReference type="EMBL" id="ABJB010458913">
    <property type="status" value="NOT_ANNOTATED_CDS"/>
    <property type="molecule type" value="Genomic_DNA"/>
</dbReference>
<dbReference type="EnsemblMetazoa" id="ISCW019619-RA">
    <property type="protein sequence ID" value="ISCW019619-PA"/>
    <property type="gene ID" value="ISCW019619"/>
</dbReference>
<evidence type="ECO:0000256" key="1">
    <source>
        <dbReference type="SAM" id="Phobius"/>
    </source>
</evidence>
<dbReference type="VEuPathDB" id="VectorBase:ISCW019619"/>
<evidence type="ECO:0000313" key="2">
    <source>
        <dbReference type="EMBL" id="EEC11009.1"/>
    </source>
</evidence>
<feature type="transmembrane region" description="Helical" evidence="1">
    <location>
        <begin position="30"/>
        <end position="51"/>
    </location>
</feature>
<dbReference type="PANTHER" id="PTHR11161">
    <property type="entry name" value="O-ACYLTRANSFERASE"/>
    <property type="match status" value="1"/>
</dbReference>
<dbReference type="PANTHER" id="PTHR11161:SF0">
    <property type="entry name" value="O-ACYLTRANSFERASE LIKE PROTEIN"/>
    <property type="match status" value="1"/>
</dbReference>
<feature type="transmembrane region" description="Helical" evidence="1">
    <location>
        <begin position="72"/>
        <end position="97"/>
    </location>
</feature>
<dbReference type="PaxDb" id="6945-B7PWN7"/>
<keyword evidence="1" id="KW-1133">Transmembrane helix</keyword>
<dbReference type="AlphaFoldDB" id="B7PWN7"/>
<keyword evidence="1" id="KW-0472">Membrane</keyword>
<sequence>MYISIREKLEASLAAPHVATRPSDTVDYVYVRPFTHVGSYCSGLLFGYFVVKFPDIKIHKVRVFTRLLNRFLSWNFFVPLSRLSLGAYLTSIFILTIRGTYRREIGEYYHFPMVMLFLSTTFLSYLTAYVLFLLVECPVGNIEKRLFMPKGVMAAAEQTANGHSRAGHEKRSNGHSNGAFSDIAEKIDVEDSHDKPVVVARF</sequence>
<keyword evidence="1" id="KW-0812">Transmembrane</keyword>
<dbReference type="OrthoDB" id="6487143at2759"/>
<keyword evidence="4" id="KW-1185">Reference proteome</keyword>
<reference evidence="2 4" key="1">
    <citation type="submission" date="2008-03" db="EMBL/GenBank/DDBJ databases">
        <title>Annotation of Ixodes scapularis.</title>
        <authorList>
            <consortium name="Ixodes scapularis Genome Project Consortium"/>
            <person name="Caler E."/>
            <person name="Hannick L.I."/>
            <person name="Bidwell S."/>
            <person name="Joardar V."/>
            <person name="Thiagarajan M."/>
            <person name="Amedeo P."/>
            <person name="Galinsky K.J."/>
            <person name="Schobel S."/>
            <person name="Inman J."/>
            <person name="Hostetler J."/>
            <person name="Miller J."/>
            <person name="Hammond M."/>
            <person name="Megy K."/>
            <person name="Lawson D."/>
            <person name="Kodira C."/>
            <person name="Sutton G."/>
            <person name="Meyer J."/>
            <person name="Hill C.A."/>
            <person name="Birren B."/>
            <person name="Nene V."/>
            <person name="Collins F."/>
            <person name="Alarcon-Chaidez F."/>
            <person name="Wikel S."/>
            <person name="Strausberg R."/>
        </authorList>
    </citation>
    <scope>NUCLEOTIDE SEQUENCE [LARGE SCALE GENOMIC DNA]</scope>
    <source>
        <strain evidence="4">Wikel</strain>
        <strain evidence="2">Wikel colony</strain>
    </source>
</reference>
<name>B7PWN7_IXOSC</name>
<feature type="transmembrane region" description="Helical" evidence="1">
    <location>
        <begin position="109"/>
        <end position="135"/>
    </location>
</feature>
<gene>
    <name evidence="2" type="ORF">IscW_ISCW019619</name>
</gene>
<dbReference type="VEuPathDB" id="VectorBase:ISCI019619"/>
<dbReference type="VEuPathDB" id="VectorBase:ISCP_018022"/>
<protein>
    <submittedName>
        <fullName evidence="2 3">Uncharacterized protein</fullName>
    </submittedName>
</protein>
<reference evidence="3" key="2">
    <citation type="submission" date="2020-05" db="UniProtKB">
        <authorList>
            <consortium name="EnsemblMetazoa"/>
        </authorList>
    </citation>
    <scope>IDENTIFICATION</scope>
    <source>
        <strain evidence="3">wikel</strain>
    </source>
</reference>